<reference evidence="5 6" key="1">
    <citation type="journal article" date="2019" name="Extremophiles">
        <title>Biogeography of thermophiles and predominance of Thermus scotoductus in domestic water heaters.</title>
        <authorList>
            <person name="Wilpiszeski R.L."/>
            <person name="Zhang Z."/>
            <person name="House C.H."/>
        </authorList>
    </citation>
    <scope>NUCLEOTIDE SEQUENCE [LARGE SCALE GENOMIC DNA]</scope>
    <source>
        <strain evidence="5 6">25_S25</strain>
    </source>
</reference>
<sequence>MKVSVVEVGPRDGLQNEGKILSPELRAEFCKRLSKTGLSRIEAVSFVSGTRVPQMAGAEEVIRALGDGDKKTRYVGLILNERGYDRLRDTGLKEARFAFAATETFNLRNQNASVAQSVSTARKIIARARTDGIRLGVIIGASFGCPFEGYVDPGKVLALAEQLAEAGADEIIFADTIGVAVPRQVKYLIREAQRLGKSVGAHFHNTRGTGIANAYVALEEGASVLDASIGGIGGCPFAPGASGNIATEDLVYMLEEEGIETGIDLDQLISVARWLQDILEHPLAGQVYRVGRCVPSISSKPAG</sequence>
<dbReference type="AlphaFoldDB" id="A0A430S296"/>
<evidence type="ECO:0000256" key="3">
    <source>
        <dbReference type="ARBA" id="ARBA00023239"/>
    </source>
</evidence>
<evidence type="ECO:0000256" key="1">
    <source>
        <dbReference type="ARBA" id="ARBA00009405"/>
    </source>
</evidence>
<dbReference type="Pfam" id="PF00682">
    <property type="entry name" value="HMGL-like"/>
    <property type="match status" value="1"/>
</dbReference>
<protein>
    <submittedName>
        <fullName evidence="5">Hydroxymethylglutaryl-CoA lyase</fullName>
    </submittedName>
</protein>
<dbReference type="FunFam" id="3.20.20.70:FF:000071">
    <property type="entry name" value="Hydroxymethylglutaryl-CoA lyase"/>
    <property type="match status" value="1"/>
</dbReference>
<dbReference type="PROSITE" id="PS50991">
    <property type="entry name" value="PYR_CT"/>
    <property type="match status" value="1"/>
</dbReference>
<dbReference type="GO" id="GO:0046951">
    <property type="term" value="P:ketone body biosynthetic process"/>
    <property type="evidence" value="ECO:0007669"/>
    <property type="project" value="TreeGrafter"/>
</dbReference>
<dbReference type="InterPro" id="IPR000891">
    <property type="entry name" value="PYR_CT"/>
</dbReference>
<keyword evidence="3 5" id="KW-0456">Lyase</keyword>
<feature type="domain" description="Pyruvate carboxyltransferase" evidence="4">
    <location>
        <begin position="3"/>
        <end position="269"/>
    </location>
</feature>
<dbReference type="EMBL" id="PELY01000054">
    <property type="protein sequence ID" value="RTH27811.1"/>
    <property type="molecule type" value="Genomic_DNA"/>
</dbReference>
<dbReference type="GO" id="GO:0046872">
    <property type="term" value="F:metal ion binding"/>
    <property type="evidence" value="ECO:0007669"/>
    <property type="project" value="UniProtKB-KW"/>
</dbReference>
<dbReference type="SUPFAM" id="SSF51569">
    <property type="entry name" value="Aldolase"/>
    <property type="match status" value="1"/>
</dbReference>
<keyword evidence="2" id="KW-0479">Metal-binding</keyword>
<dbReference type="CDD" id="cd07938">
    <property type="entry name" value="DRE_TIM_HMGL"/>
    <property type="match status" value="1"/>
</dbReference>
<gene>
    <name evidence="5" type="ORF">CSW38_02460</name>
</gene>
<dbReference type="NCBIfam" id="NF004283">
    <property type="entry name" value="PRK05692.1"/>
    <property type="match status" value="1"/>
</dbReference>
<organism evidence="5 6">
    <name type="scientific">Thermus scotoductus</name>
    <dbReference type="NCBI Taxonomy" id="37636"/>
    <lineage>
        <taxon>Bacteria</taxon>
        <taxon>Thermotogati</taxon>
        <taxon>Deinococcota</taxon>
        <taxon>Deinococci</taxon>
        <taxon>Thermales</taxon>
        <taxon>Thermaceae</taxon>
        <taxon>Thermus</taxon>
    </lineage>
</organism>
<comment type="caution">
    <text evidence="5">The sequence shown here is derived from an EMBL/GenBank/DDBJ whole genome shotgun (WGS) entry which is preliminary data.</text>
</comment>
<dbReference type="Proteomes" id="UP000287306">
    <property type="component" value="Unassembled WGS sequence"/>
</dbReference>
<dbReference type="InterPro" id="IPR043594">
    <property type="entry name" value="HMGL"/>
</dbReference>
<dbReference type="Gene3D" id="3.20.20.70">
    <property type="entry name" value="Aldolase class I"/>
    <property type="match status" value="1"/>
</dbReference>
<dbReference type="InterPro" id="IPR013785">
    <property type="entry name" value="Aldolase_TIM"/>
</dbReference>
<proteinExistence type="inferred from homology"/>
<evidence type="ECO:0000313" key="6">
    <source>
        <dbReference type="Proteomes" id="UP000287306"/>
    </source>
</evidence>
<evidence type="ECO:0000313" key="5">
    <source>
        <dbReference type="EMBL" id="RTH27811.1"/>
    </source>
</evidence>
<dbReference type="PANTHER" id="PTHR42738:SF7">
    <property type="entry name" value="HYDROXYMETHYLGLUTARYL-COA LYASE"/>
    <property type="match status" value="1"/>
</dbReference>
<dbReference type="RefSeq" id="WP_126171004.1">
    <property type="nucleotide sequence ID" value="NZ_PELY01000054.1"/>
</dbReference>
<name>A0A430S296_THESC</name>
<evidence type="ECO:0000259" key="4">
    <source>
        <dbReference type="PROSITE" id="PS50991"/>
    </source>
</evidence>
<dbReference type="GO" id="GO:0004419">
    <property type="term" value="F:hydroxymethylglutaryl-CoA lyase activity"/>
    <property type="evidence" value="ECO:0007669"/>
    <property type="project" value="TreeGrafter"/>
</dbReference>
<dbReference type="PANTHER" id="PTHR42738">
    <property type="entry name" value="HYDROXYMETHYLGLUTARYL-COA LYASE"/>
    <property type="match status" value="1"/>
</dbReference>
<accession>A0A430S296</accession>
<dbReference type="GO" id="GO:0006552">
    <property type="term" value="P:L-leucine catabolic process"/>
    <property type="evidence" value="ECO:0007669"/>
    <property type="project" value="TreeGrafter"/>
</dbReference>
<comment type="similarity">
    <text evidence="1">Belongs to the HMG-CoA lyase family.</text>
</comment>
<evidence type="ECO:0000256" key="2">
    <source>
        <dbReference type="ARBA" id="ARBA00022723"/>
    </source>
</evidence>